<evidence type="ECO:0000313" key="1">
    <source>
        <dbReference type="EMBL" id="KAL2817545.1"/>
    </source>
</evidence>
<dbReference type="EMBL" id="JBFXLT010000017">
    <property type="protein sequence ID" value="KAL2817545.1"/>
    <property type="molecule type" value="Genomic_DNA"/>
</dbReference>
<proteinExistence type="predicted"/>
<keyword evidence="2" id="KW-1185">Reference proteome</keyword>
<name>A0ABR4HQC3_9EURO</name>
<accession>A0ABR4HQC3</accession>
<sequence>MGFLAAAGLASAFTGGGCSEPSFSFSEPRPYAHFRRRLQPLSSTWHLRLHSICHRNYCKYIVSMTEKGNERALSSCRATWQQHEVGGVALYPALCISHLGDAGTCNTLDTALTTITKGKQCLVSYHNCDRLSSGDVRLTLSGGVHQRMGLGRADGEGCDLSTIQPPNGEKGSCLSVHPRRVYGLHPRYSMPGGCHLRRGGRDPQPGC</sequence>
<evidence type="ECO:0000313" key="2">
    <source>
        <dbReference type="Proteomes" id="UP001610334"/>
    </source>
</evidence>
<dbReference type="Proteomes" id="UP001610334">
    <property type="component" value="Unassembled WGS sequence"/>
</dbReference>
<gene>
    <name evidence="1" type="ORF">BJX63DRAFT_385376</name>
</gene>
<comment type="caution">
    <text evidence="1">The sequence shown here is derived from an EMBL/GenBank/DDBJ whole genome shotgun (WGS) entry which is preliminary data.</text>
</comment>
<organism evidence="1 2">
    <name type="scientific">Aspergillus granulosus</name>
    <dbReference type="NCBI Taxonomy" id="176169"/>
    <lineage>
        <taxon>Eukaryota</taxon>
        <taxon>Fungi</taxon>
        <taxon>Dikarya</taxon>
        <taxon>Ascomycota</taxon>
        <taxon>Pezizomycotina</taxon>
        <taxon>Eurotiomycetes</taxon>
        <taxon>Eurotiomycetidae</taxon>
        <taxon>Eurotiales</taxon>
        <taxon>Aspergillaceae</taxon>
        <taxon>Aspergillus</taxon>
        <taxon>Aspergillus subgen. Nidulantes</taxon>
    </lineage>
</organism>
<protein>
    <submittedName>
        <fullName evidence="1">Uncharacterized protein</fullName>
    </submittedName>
</protein>
<reference evidence="1 2" key="1">
    <citation type="submission" date="2024-07" db="EMBL/GenBank/DDBJ databases">
        <title>Section-level genome sequencing and comparative genomics of Aspergillus sections Usti and Cavernicolus.</title>
        <authorList>
            <consortium name="Lawrence Berkeley National Laboratory"/>
            <person name="Nybo J.L."/>
            <person name="Vesth T.C."/>
            <person name="Theobald S."/>
            <person name="Frisvad J.C."/>
            <person name="Larsen T.O."/>
            <person name="Kjaerboelling I."/>
            <person name="Rothschild-Mancinelli K."/>
            <person name="Lyhne E.K."/>
            <person name="Kogle M.E."/>
            <person name="Barry K."/>
            <person name="Clum A."/>
            <person name="Na H."/>
            <person name="Ledsgaard L."/>
            <person name="Lin J."/>
            <person name="Lipzen A."/>
            <person name="Kuo A."/>
            <person name="Riley R."/>
            <person name="Mondo S."/>
            <person name="Labutti K."/>
            <person name="Haridas S."/>
            <person name="Pangalinan J."/>
            <person name="Salamov A.A."/>
            <person name="Simmons B.A."/>
            <person name="Magnuson J.K."/>
            <person name="Chen J."/>
            <person name="Drula E."/>
            <person name="Henrissat B."/>
            <person name="Wiebenga A."/>
            <person name="Lubbers R.J."/>
            <person name="Gomes A.C."/>
            <person name="Makela M.R."/>
            <person name="Stajich J."/>
            <person name="Grigoriev I.V."/>
            <person name="Mortensen U.H."/>
            <person name="De Vries R.P."/>
            <person name="Baker S.E."/>
            <person name="Andersen M.R."/>
        </authorList>
    </citation>
    <scope>NUCLEOTIDE SEQUENCE [LARGE SCALE GENOMIC DNA]</scope>
    <source>
        <strain evidence="1 2">CBS 588.65</strain>
    </source>
</reference>